<keyword evidence="4" id="KW-1278">Translocase</keyword>
<dbReference type="CDD" id="cd03214">
    <property type="entry name" value="ABC_Iron-Siderophores_B12_Hemin"/>
    <property type="match status" value="1"/>
</dbReference>
<name>A0A9W6DC89_9CLOT</name>
<evidence type="ECO:0000259" key="5">
    <source>
        <dbReference type="PROSITE" id="PS50893"/>
    </source>
</evidence>
<dbReference type="PROSITE" id="PS50893">
    <property type="entry name" value="ABC_TRANSPORTER_2"/>
    <property type="match status" value="1"/>
</dbReference>
<dbReference type="InterPro" id="IPR003439">
    <property type="entry name" value="ABC_transporter-like_ATP-bd"/>
</dbReference>
<dbReference type="RefSeq" id="WP_261853642.1">
    <property type="nucleotide sequence ID" value="NZ_BQXY01000007.1"/>
</dbReference>
<evidence type="ECO:0000313" key="7">
    <source>
        <dbReference type="Proteomes" id="UP001057868"/>
    </source>
</evidence>
<keyword evidence="7" id="KW-1185">Reference proteome</keyword>
<dbReference type="SMART" id="SM00382">
    <property type="entry name" value="AAA"/>
    <property type="match status" value="1"/>
</dbReference>
<dbReference type="InterPro" id="IPR027417">
    <property type="entry name" value="P-loop_NTPase"/>
</dbReference>
<dbReference type="AlphaFoldDB" id="A0A9W6DC89"/>
<dbReference type="EMBL" id="BQXY01000007">
    <property type="protein sequence ID" value="GKU26747.1"/>
    <property type="molecule type" value="Genomic_DNA"/>
</dbReference>
<dbReference type="FunFam" id="3.40.50.300:FF:000134">
    <property type="entry name" value="Iron-enterobactin ABC transporter ATP-binding protein"/>
    <property type="match status" value="1"/>
</dbReference>
<dbReference type="GO" id="GO:0016887">
    <property type="term" value="F:ATP hydrolysis activity"/>
    <property type="evidence" value="ECO:0007669"/>
    <property type="project" value="InterPro"/>
</dbReference>
<proteinExistence type="predicted"/>
<dbReference type="PANTHER" id="PTHR42794">
    <property type="entry name" value="HEMIN IMPORT ATP-BINDING PROTEIN HMUV"/>
    <property type="match status" value="1"/>
</dbReference>
<feature type="domain" description="ABC transporter" evidence="5">
    <location>
        <begin position="1"/>
        <end position="239"/>
    </location>
</feature>
<comment type="caution">
    <text evidence="6">The sequence shown here is derived from an EMBL/GenBank/DDBJ whole genome shotgun (WGS) entry which is preliminary data.</text>
</comment>
<dbReference type="SUPFAM" id="SSF52540">
    <property type="entry name" value="P-loop containing nucleoside triphosphate hydrolases"/>
    <property type="match status" value="1"/>
</dbReference>
<evidence type="ECO:0000256" key="3">
    <source>
        <dbReference type="ARBA" id="ARBA00022840"/>
    </source>
</evidence>
<keyword evidence="2" id="KW-0547">Nucleotide-binding</keyword>
<dbReference type="GO" id="GO:0005524">
    <property type="term" value="F:ATP binding"/>
    <property type="evidence" value="ECO:0007669"/>
    <property type="project" value="UniProtKB-KW"/>
</dbReference>
<dbReference type="InterPro" id="IPR017871">
    <property type="entry name" value="ABC_transporter-like_CS"/>
</dbReference>
<sequence>MSIIDIIQLQYDVNKATILKDIDLTFEAGKFYSIVGPNGSGKTTLIKNIIKYLSPSEGKVLVENKDVNKIRAKEFADIISYVPQDTVLEMEFSCYDVVMMGRNNKISFLGTETNEDIKKVKEAMEATEVFELKDKLITEISGGERQRVLLARAIAQDSRCIILDEPLSNLDIKHQLEIIDILNKLRASGKTIIAVLHDINLALTYTDNTVIMKDGKIFDYGNTEDVINVKNIEEVYGVSCKLVSIEGVKHIIFTRI</sequence>
<reference evidence="6" key="1">
    <citation type="journal article" date="2023" name="Int. J. Syst. Evol. Microbiol.">
        <title>&lt;i&gt;Clostridium folliculivorans&lt;/i&gt; sp. nov., isolated from soil samples of an organic paddy in Japan.</title>
        <authorList>
            <person name="Tazawa J."/>
            <person name="Kobayashi H."/>
            <person name="Tanizawa Y."/>
            <person name="Uchino A."/>
            <person name="Tanaka F."/>
            <person name="Urashima Y."/>
            <person name="Miura S."/>
            <person name="Sakamoto M."/>
            <person name="Ohkuma M."/>
            <person name="Tohno M."/>
        </authorList>
    </citation>
    <scope>NUCLEOTIDE SEQUENCE</scope>
    <source>
        <strain evidence="6">D1-1</strain>
    </source>
</reference>
<dbReference type="Pfam" id="PF00005">
    <property type="entry name" value="ABC_tran"/>
    <property type="match status" value="1"/>
</dbReference>
<evidence type="ECO:0000256" key="1">
    <source>
        <dbReference type="ARBA" id="ARBA00022448"/>
    </source>
</evidence>
<evidence type="ECO:0000313" key="6">
    <source>
        <dbReference type="EMBL" id="GKU26747.1"/>
    </source>
</evidence>
<dbReference type="Gene3D" id="3.40.50.300">
    <property type="entry name" value="P-loop containing nucleotide triphosphate hydrolases"/>
    <property type="match status" value="1"/>
</dbReference>
<keyword evidence="3 6" id="KW-0067">ATP-binding</keyword>
<keyword evidence="1" id="KW-0813">Transport</keyword>
<protein>
    <submittedName>
        <fullName evidence="6">Iron ABC transporter ATP-binding protein</fullName>
    </submittedName>
</protein>
<evidence type="ECO:0000256" key="4">
    <source>
        <dbReference type="ARBA" id="ARBA00022967"/>
    </source>
</evidence>
<dbReference type="PANTHER" id="PTHR42794:SF1">
    <property type="entry name" value="HEMIN IMPORT ATP-BINDING PROTEIN HMUV"/>
    <property type="match status" value="1"/>
</dbReference>
<dbReference type="InterPro" id="IPR003593">
    <property type="entry name" value="AAA+_ATPase"/>
</dbReference>
<dbReference type="Proteomes" id="UP001057868">
    <property type="component" value="Unassembled WGS sequence"/>
</dbReference>
<dbReference type="PROSITE" id="PS00211">
    <property type="entry name" value="ABC_TRANSPORTER_1"/>
    <property type="match status" value="1"/>
</dbReference>
<accession>A0A9W6DC89</accession>
<evidence type="ECO:0000256" key="2">
    <source>
        <dbReference type="ARBA" id="ARBA00022741"/>
    </source>
</evidence>
<organism evidence="6 7">
    <name type="scientific">Clostridium folliculivorans</name>
    <dbReference type="NCBI Taxonomy" id="2886038"/>
    <lineage>
        <taxon>Bacteria</taxon>
        <taxon>Bacillati</taxon>
        <taxon>Bacillota</taxon>
        <taxon>Clostridia</taxon>
        <taxon>Eubacteriales</taxon>
        <taxon>Clostridiaceae</taxon>
        <taxon>Clostridium</taxon>
    </lineage>
</organism>
<gene>
    <name evidence="6" type="ORF">CFOLD11_35740</name>
</gene>